<accession>A0A7R7GUW6</accession>
<proteinExistence type="predicted"/>
<reference evidence="2 3" key="1">
    <citation type="submission" date="2020-12" db="EMBL/GenBank/DDBJ databases">
        <title>Complete genome sequence of Mycobacterium heckeshornense JCM 15655T, closely related to a pathogenic non-tuberculous mycobacterial species Mycobacterium xenopi.</title>
        <authorList>
            <person name="Yoshida M."/>
            <person name="Fukano H."/>
            <person name="Asakura T."/>
            <person name="Suzuki M."/>
            <person name="Hoshino Y."/>
        </authorList>
    </citation>
    <scope>NUCLEOTIDE SEQUENCE [LARGE SCALE GENOMIC DNA]</scope>
    <source>
        <strain evidence="2 3">JCM 15655</strain>
    </source>
</reference>
<dbReference type="EMBL" id="AP024237">
    <property type="protein sequence ID" value="BCO36264.1"/>
    <property type="molecule type" value="Genomic_DNA"/>
</dbReference>
<sequence length="66" mass="6887">MTSTLRYPLSDETRAFLGRTSFGHLIGEKVQPSVSGATMSVEDPATGDEFAEVAAGGPEDVDLAVT</sequence>
<dbReference type="Gene3D" id="3.40.605.10">
    <property type="entry name" value="Aldehyde Dehydrogenase, Chain A, domain 1"/>
    <property type="match status" value="1"/>
</dbReference>
<evidence type="ECO:0000313" key="2">
    <source>
        <dbReference type="EMBL" id="BCO36264.1"/>
    </source>
</evidence>
<dbReference type="SUPFAM" id="SSF53720">
    <property type="entry name" value="ALDH-like"/>
    <property type="match status" value="1"/>
</dbReference>
<protein>
    <recommendedName>
        <fullName evidence="4">Aldehyde dehydrogenase</fullName>
    </recommendedName>
</protein>
<keyword evidence="3" id="KW-1185">Reference proteome</keyword>
<organism evidence="2 3">
    <name type="scientific">Mycobacterium heckeshornense</name>
    <dbReference type="NCBI Taxonomy" id="110505"/>
    <lineage>
        <taxon>Bacteria</taxon>
        <taxon>Bacillati</taxon>
        <taxon>Actinomycetota</taxon>
        <taxon>Actinomycetes</taxon>
        <taxon>Mycobacteriales</taxon>
        <taxon>Mycobacteriaceae</taxon>
        <taxon>Mycobacterium</taxon>
    </lineage>
</organism>
<name>A0A7R7GUW6_9MYCO</name>
<dbReference type="GO" id="GO:0016491">
    <property type="term" value="F:oxidoreductase activity"/>
    <property type="evidence" value="ECO:0007669"/>
    <property type="project" value="UniProtKB-KW"/>
</dbReference>
<evidence type="ECO:0000256" key="1">
    <source>
        <dbReference type="ARBA" id="ARBA00023002"/>
    </source>
</evidence>
<evidence type="ECO:0000313" key="3">
    <source>
        <dbReference type="Proteomes" id="UP000595446"/>
    </source>
</evidence>
<keyword evidence="1" id="KW-0560">Oxidoreductase</keyword>
<dbReference type="AlphaFoldDB" id="A0A7R7GUW6"/>
<dbReference type="InterPro" id="IPR016162">
    <property type="entry name" value="Ald_DH_N"/>
</dbReference>
<dbReference type="InterPro" id="IPR016161">
    <property type="entry name" value="Ald_DH/histidinol_DH"/>
</dbReference>
<gene>
    <name evidence="2" type="ORF">MHEC_26970</name>
</gene>
<dbReference type="RefSeq" id="WP_200902211.1">
    <property type="nucleotide sequence ID" value="NZ_AP024237.1"/>
</dbReference>
<dbReference type="Proteomes" id="UP000595446">
    <property type="component" value="Chromosome"/>
</dbReference>
<evidence type="ECO:0008006" key="4">
    <source>
        <dbReference type="Google" id="ProtNLM"/>
    </source>
</evidence>